<feature type="transmembrane region" description="Helical" evidence="9">
    <location>
        <begin position="225"/>
        <end position="243"/>
    </location>
</feature>
<keyword evidence="6 9" id="KW-0812">Transmembrane</keyword>
<protein>
    <submittedName>
        <fullName evidence="10">PTS N-acetylgalactosamine transporter subunit IID</fullName>
    </submittedName>
</protein>
<dbReference type="InterPro" id="IPR050303">
    <property type="entry name" value="GatZ_KbaZ_carbometab"/>
</dbReference>
<dbReference type="PANTHER" id="PTHR32502:SF5">
    <property type="entry name" value="N-ACETYLGALACTOSAMINE PERMEASE IID COMPONENT-RELATED"/>
    <property type="match status" value="1"/>
</dbReference>
<evidence type="ECO:0000256" key="9">
    <source>
        <dbReference type="SAM" id="Phobius"/>
    </source>
</evidence>
<proteinExistence type="predicted"/>
<keyword evidence="7 9" id="KW-1133">Transmembrane helix</keyword>
<dbReference type="InterPro" id="IPR004704">
    <property type="entry name" value="PTS_IID_man"/>
</dbReference>
<accession>A0A806X8V8</accession>
<keyword evidence="4" id="KW-0762">Sugar transport</keyword>
<feature type="transmembrane region" description="Helical" evidence="9">
    <location>
        <begin position="250"/>
        <end position="269"/>
    </location>
</feature>
<keyword evidence="8 9" id="KW-0472">Membrane</keyword>
<evidence type="ECO:0000256" key="3">
    <source>
        <dbReference type="ARBA" id="ARBA00022475"/>
    </source>
</evidence>
<dbReference type="GO" id="GO:0005886">
    <property type="term" value="C:plasma membrane"/>
    <property type="evidence" value="ECO:0007669"/>
    <property type="project" value="UniProtKB-SubCell"/>
</dbReference>
<keyword evidence="5" id="KW-0598">Phosphotransferase system</keyword>
<evidence type="ECO:0000313" key="10">
    <source>
        <dbReference type="EMBL" id="ALR75021.1"/>
    </source>
</evidence>
<evidence type="ECO:0000313" key="11">
    <source>
        <dbReference type="Proteomes" id="UP000069162"/>
    </source>
</evidence>
<evidence type="ECO:0000256" key="4">
    <source>
        <dbReference type="ARBA" id="ARBA00022597"/>
    </source>
</evidence>
<dbReference type="PANTHER" id="PTHR32502">
    <property type="entry name" value="N-ACETYLGALACTOSAMINE PERMEASE II COMPONENT-RELATED"/>
    <property type="match status" value="1"/>
</dbReference>
<dbReference type="AlphaFoldDB" id="A0A806X8V8"/>
<reference evidence="11" key="1">
    <citation type="submission" date="2015-10" db="EMBL/GenBank/DDBJ databases">
        <title>Complete Genome Sequencing of Klebsiella sp. strain G5.</title>
        <authorList>
            <person name="Chan K.-G."/>
            <person name="Chen J.-W."/>
        </authorList>
    </citation>
    <scope>NUCLEOTIDE SEQUENCE [LARGE SCALE GENOMIC DNA]</scope>
    <source>
        <strain evidence="11">G5</strain>
    </source>
</reference>
<evidence type="ECO:0000256" key="7">
    <source>
        <dbReference type="ARBA" id="ARBA00022989"/>
    </source>
</evidence>
<dbReference type="Pfam" id="PF03613">
    <property type="entry name" value="EIID-AGA"/>
    <property type="match status" value="1"/>
</dbReference>
<dbReference type="OrthoDB" id="9811533at2"/>
<dbReference type="RefSeq" id="WP_062740022.1">
    <property type="nucleotide sequence ID" value="NZ_CP012871.1"/>
</dbReference>
<evidence type="ECO:0000256" key="2">
    <source>
        <dbReference type="ARBA" id="ARBA00022448"/>
    </source>
</evidence>
<organism evidence="10 11">
    <name type="scientific">[Enterobacter] lignolyticus</name>
    <dbReference type="NCBI Taxonomy" id="1334193"/>
    <lineage>
        <taxon>Bacteria</taxon>
        <taxon>Pseudomonadati</taxon>
        <taxon>Pseudomonadota</taxon>
        <taxon>Gammaproteobacteria</taxon>
        <taxon>Enterobacterales</taxon>
        <taxon>Enterobacteriaceae</taxon>
        <taxon>Pluralibacter</taxon>
    </lineage>
</organism>
<evidence type="ECO:0000256" key="6">
    <source>
        <dbReference type="ARBA" id="ARBA00022692"/>
    </source>
</evidence>
<name>A0A806X8V8_9ENTR</name>
<gene>
    <name evidence="10" type="ORF">AO703_01415</name>
</gene>
<keyword evidence="2" id="KW-0813">Transport</keyword>
<dbReference type="EMBL" id="CP012871">
    <property type="protein sequence ID" value="ALR75021.1"/>
    <property type="molecule type" value="Genomic_DNA"/>
</dbReference>
<feature type="transmembrane region" description="Helical" evidence="9">
    <location>
        <begin position="109"/>
        <end position="130"/>
    </location>
</feature>
<dbReference type="GO" id="GO:0009401">
    <property type="term" value="P:phosphoenolpyruvate-dependent sugar phosphotransferase system"/>
    <property type="evidence" value="ECO:0007669"/>
    <property type="project" value="UniProtKB-KW"/>
</dbReference>
<feature type="transmembrane region" description="Helical" evidence="9">
    <location>
        <begin position="185"/>
        <end position="205"/>
    </location>
</feature>
<sequence length="270" mass="29249">MSDFIDQTEAPELTKADLNKVCWRSMLLNTSFNYERMQAGGVLYSMLPALKKIHRNPDDLKQSFNLHSEFFNTNTFVPTFAFGLALAAERKKAAPDVIRSIKISAMAPMAGLGDSLLWATAIPIIAGIAASLASHGNVFAPFFYLISFFVIQFSIRFGLMHFAYKNGTKAFANIRTVSEQLSRTATILGMTVIGGLMASYISITTPLTLDAGDMVVKLQSDLLDAVMPNLLPALVAATVFYAVKVKKAKPLMMIGIITVLSIVGAAVGIV</sequence>
<comment type="subcellular location">
    <subcellularLocation>
        <location evidence="1">Cell membrane</location>
        <topology evidence="1">Multi-pass membrane protein</topology>
    </subcellularLocation>
</comment>
<dbReference type="Proteomes" id="UP000069162">
    <property type="component" value="Chromosome"/>
</dbReference>
<feature type="transmembrane region" description="Helical" evidence="9">
    <location>
        <begin position="142"/>
        <end position="164"/>
    </location>
</feature>
<keyword evidence="3" id="KW-1003">Cell membrane</keyword>
<evidence type="ECO:0000256" key="1">
    <source>
        <dbReference type="ARBA" id="ARBA00004651"/>
    </source>
</evidence>
<evidence type="ECO:0000256" key="5">
    <source>
        <dbReference type="ARBA" id="ARBA00022683"/>
    </source>
</evidence>
<dbReference type="KEGG" id="kle:AO703_01415"/>
<dbReference type="PROSITE" id="PS51108">
    <property type="entry name" value="PTS_EIID"/>
    <property type="match status" value="1"/>
</dbReference>
<evidence type="ECO:0000256" key="8">
    <source>
        <dbReference type="ARBA" id="ARBA00023136"/>
    </source>
</evidence>